<dbReference type="EMBL" id="KJ865410">
    <property type="protein sequence ID" value="AIG90026.1"/>
    <property type="molecule type" value="Genomic_DNA"/>
</dbReference>
<protein>
    <submittedName>
        <fullName evidence="2">Uncharacterized protein</fullName>
    </submittedName>
</protein>
<keyword evidence="4" id="KW-1185">Reference proteome</keyword>
<evidence type="ECO:0000313" key="4">
    <source>
        <dbReference type="Proteomes" id="UP000222542"/>
    </source>
</evidence>
<dbReference type="OrthoDB" id="10276682at2759"/>
<sequence length="124" mass="14160">MSFIREVDRAILKRLSSVLGFHKAVSGYENAFLLLALVGRVAYSNVVNSFLPLQYQRILCHRIGCALPLPLYQKIALCGRLTLNFSQWEESPYLRFFVWHSKLSFLRETESVTTEALSTCPVFG</sequence>
<evidence type="ECO:0000313" key="1">
    <source>
        <dbReference type="EMBL" id="AIG89844.1"/>
    </source>
</evidence>
<proteinExistence type="predicted"/>
<reference evidence="1" key="1">
    <citation type="journal article" date="2014" name="BMC Genomics">
        <title>Extensive structural variations between mitochondrial genomes of CMS and normal peppers (Capsicum annuum L.) revealed by complete nucleotide sequencing.</title>
        <authorList>
            <person name="Jo Y.D."/>
            <person name="Choi Y."/>
            <person name="Kim D.H."/>
            <person name="Kim B.D."/>
            <person name="Kang B.C."/>
        </authorList>
    </citation>
    <scope>NUCLEOTIDE SEQUENCE</scope>
</reference>
<evidence type="ECO:0000313" key="2">
    <source>
        <dbReference type="EMBL" id="AIG90026.1"/>
    </source>
</evidence>
<keyword evidence="2" id="KW-0496">Mitochondrion</keyword>
<dbReference type="EMBL" id="KJ865409">
    <property type="protein sequence ID" value="AIG89844.1"/>
    <property type="molecule type" value="Genomic_DNA"/>
</dbReference>
<name>A0A075W1U6_CAPAN</name>
<dbReference type="Proteomes" id="UP000222542">
    <property type="component" value="Unassembled WGS sequence"/>
</dbReference>
<dbReference type="KEGG" id="cann:19988994"/>
<accession>A0A1U8QCS4</accession>
<dbReference type="Gramene" id="PHT68642">
    <property type="protein sequence ID" value="PHT68642"/>
    <property type="gene ID" value="T459_28129"/>
</dbReference>
<reference evidence="3" key="2">
    <citation type="journal article" date="2014" name="Nat. Genet.">
        <title>Genome sequence of the hot pepper provides insights into the evolution of pungency in Capsicum species.</title>
        <authorList>
            <person name="Kim S."/>
            <person name="Park M."/>
            <person name="Yeom S.I."/>
            <person name="Kim Y.M."/>
            <person name="Lee J.M."/>
            <person name="Lee H.A."/>
            <person name="Seo E."/>
            <person name="Choi J."/>
            <person name="Cheong K."/>
            <person name="Kim K.T."/>
            <person name="Jung K."/>
            <person name="Lee G.W."/>
            <person name="Oh S.K."/>
            <person name="Bae C."/>
            <person name="Kim S.B."/>
            <person name="Lee H.Y."/>
            <person name="Kim S.Y."/>
            <person name="Kim M.S."/>
            <person name="Kang B.C."/>
            <person name="Jo Y.D."/>
            <person name="Yang H.B."/>
            <person name="Jeong H.J."/>
            <person name="Kang W.H."/>
            <person name="Kwon J.K."/>
            <person name="Shin C."/>
            <person name="Lim J.Y."/>
            <person name="Park J.H."/>
            <person name="Huh J.H."/>
            <person name="Kim J.S."/>
            <person name="Kim B.D."/>
            <person name="Cohen O."/>
            <person name="Paran I."/>
            <person name="Suh M.C."/>
            <person name="Lee S.B."/>
            <person name="Kim Y.K."/>
            <person name="Shin Y."/>
            <person name="Noh S.J."/>
            <person name="Park J."/>
            <person name="Seo Y.S."/>
            <person name="Kwon S.Y."/>
            <person name="Kim H.A."/>
            <person name="Park J.M."/>
            <person name="Kim H.J."/>
            <person name="Choi S.B."/>
            <person name="Bosland P.W."/>
            <person name="Reeves G."/>
            <person name="Jo S.H."/>
            <person name="Lee B.W."/>
            <person name="Cho H.T."/>
            <person name="Choi H.S."/>
            <person name="Lee M.S."/>
            <person name="Yu Y."/>
            <person name="Do Choi Y."/>
            <person name="Park B.S."/>
            <person name="van Deynze A."/>
            <person name="Ashrafi H."/>
            <person name="Hill T."/>
            <person name="Kim W.T."/>
            <person name="Pai H.S."/>
            <person name="Ahn H.K."/>
            <person name="Yeam I."/>
            <person name="Giovannoni J.J."/>
            <person name="Rose J.K."/>
            <person name="Sorensen I."/>
            <person name="Lee S.J."/>
            <person name="Kim R.W."/>
            <person name="Choi I.Y."/>
            <person name="Choi B.S."/>
            <person name="Lim J.S."/>
            <person name="Lee Y.H."/>
            <person name="Choi D."/>
        </authorList>
    </citation>
    <scope>NUCLEOTIDE SEQUENCE [LARGE SCALE GENOMIC DNA]</scope>
</reference>
<dbReference type="RefSeq" id="YP_009049668.1">
    <property type="nucleotide sequence ID" value="NC_024624.1"/>
</dbReference>
<gene>
    <name evidence="2" type="primary">orf124a</name>
    <name evidence="3" type="ORF">T459_28129</name>
</gene>
<evidence type="ECO:0000313" key="3">
    <source>
        <dbReference type="EMBL" id="PHT68642.1"/>
    </source>
</evidence>
<organism evidence="2">
    <name type="scientific">Capsicum annuum</name>
    <name type="common">Capsicum pepper</name>
    <dbReference type="NCBI Taxonomy" id="4072"/>
    <lineage>
        <taxon>Eukaryota</taxon>
        <taxon>Viridiplantae</taxon>
        <taxon>Streptophyta</taxon>
        <taxon>Embryophyta</taxon>
        <taxon>Tracheophyta</taxon>
        <taxon>Spermatophyta</taxon>
        <taxon>Magnoliopsida</taxon>
        <taxon>eudicotyledons</taxon>
        <taxon>Gunneridae</taxon>
        <taxon>Pentapetalae</taxon>
        <taxon>asterids</taxon>
        <taxon>lamiids</taxon>
        <taxon>Solanales</taxon>
        <taxon>Solanaceae</taxon>
        <taxon>Solanoideae</taxon>
        <taxon>Capsiceae</taxon>
        <taxon>Capsicum</taxon>
    </lineage>
</organism>
<reference evidence="2" key="3">
    <citation type="submission" date="2014-05" db="EMBL/GenBank/DDBJ databases">
        <title>Capsicum annuum strain Jeju mitochondrial DNA, complete genome.</title>
        <authorList>
            <person name="Jo Y.D."/>
            <person name="Choi Y."/>
            <person name="Kim D.-H."/>
            <person name="Kim B.-D."/>
            <person name="Kang B.-C."/>
        </authorList>
    </citation>
    <scope>NUCLEOTIDE SEQUENCE</scope>
</reference>
<accession>A0A075W1U6</accession>
<dbReference type="EMBL" id="AYRZ02000011">
    <property type="protein sequence ID" value="PHT68642.1"/>
    <property type="molecule type" value="Genomic_DNA"/>
</dbReference>
<dbReference type="GeneID" id="19988994"/>
<geneLocation type="mitochondrion" evidence="2"/>
<reference evidence="3 4" key="4">
    <citation type="journal article" date="2017" name="Genome Biol.">
        <title>New reference genome sequences of hot pepper reveal the massive evolution of plant disease-resistance genes by retroduplication.</title>
        <authorList>
            <person name="Kim S."/>
            <person name="Park J."/>
            <person name="Yeom S.I."/>
            <person name="Kim Y.M."/>
            <person name="Seo E."/>
            <person name="Kim K.T."/>
            <person name="Kim M.S."/>
            <person name="Lee J.M."/>
            <person name="Cheong K."/>
            <person name="Shin H.S."/>
            <person name="Kim S.B."/>
            <person name="Han K."/>
            <person name="Lee J."/>
            <person name="Park M."/>
            <person name="Lee H.A."/>
            <person name="Lee H.Y."/>
            <person name="Lee Y."/>
            <person name="Oh S."/>
            <person name="Lee J.H."/>
            <person name="Choi E."/>
            <person name="Choi E."/>
            <person name="Lee S.E."/>
            <person name="Jeon J."/>
            <person name="Kim H."/>
            <person name="Choi G."/>
            <person name="Song H."/>
            <person name="Lee J."/>
            <person name="Lee S.C."/>
            <person name="Kwon J.K."/>
            <person name="Lee H.Y."/>
            <person name="Koo N."/>
            <person name="Hong Y."/>
            <person name="Kim R.W."/>
            <person name="Kang W.H."/>
            <person name="Huh J.H."/>
            <person name="Kang B.C."/>
            <person name="Yang T.J."/>
            <person name="Lee Y.H."/>
            <person name="Bennetzen J.L."/>
            <person name="Choi D."/>
        </authorList>
    </citation>
    <scope>NUCLEOTIDE SEQUENCE [LARGE SCALE GENOMIC DNA]</scope>
    <source>
        <strain evidence="4">cv. CM334</strain>
    </source>
</reference>
<dbReference type="AlphaFoldDB" id="A0A075W1U6"/>